<accession>A0A9P1H309</accession>
<reference evidence="2" key="1">
    <citation type="submission" date="2022-11" db="EMBL/GenBank/DDBJ databases">
        <authorList>
            <person name="Scott C."/>
            <person name="Bruce N."/>
        </authorList>
    </citation>
    <scope>NUCLEOTIDE SEQUENCE</scope>
</reference>
<protein>
    <submittedName>
        <fullName evidence="2">Uncharacterized protein</fullName>
    </submittedName>
</protein>
<evidence type="ECO:0000313" key="2">
    <source>
        <dbReference type="EMBL" id="CAI4215707.1"/>
    </source>
</evidence>
<feature type="region of interest" description="Disordered" evidence="1">
    <location>
        <begin position="370"/>
        <end position="390"/>
    </location>
</feature>
<sequence>MTYMAPHTFFPSAHVNNAKETSFLCDTETRFAQAFNEVFLDAFNPSTPWYEPERPDLSFASTSASSSEHEDAILEPLLPQPIAPFGLPITPCAHPSQLATVPEPVIATYPDVKAGGWLELPVAEAGEQGQDNVEDQGLGHLFLGNAIPFQFSAPKCNSFGFLSEADTLWSDDSSRQSSVESLADSVKASPFSLKRKRPTKQTRRNPSPAERCGFATPRSSRKQQRSRQNTLDAARESQSGSPCTTFRRIHSTFSSGLGPVQDPSYDTNTAPMPPPRSQRMSTENSSGSLDFDVEACTYNDLAELLVPSPRQGSSGPGATPAATDIVASDAQSPAPHTSATKTELTNERAVYGRMSDLWLDPRTLSPRFQTMPPMMPRWSSPTIRMPSLAS</sequence>
<comment type="caution">
    <text evidence="2">The sequence shown here is derived from an EMBL/GenBank/DDBJ whole genome shotgun (WGS) entry which is preliminary data.</text>
</comment>
<proteinExistence type="predicted"/>
<evidence type="ECO:0000256" key="1">
    <source>
        <dbReference type="SAM" id="MobiDB-lite"/>
    </source>
</evidence>
<evidence type="ECO:0000313" key="3">
    <source>
        <dbReference type="Proteomes" id="UP000838763"/>
    </source>
</evidence>
<dbReference type="Proteomes" id="UP000838763">
    <property type="component" value="Unassembled WGS sequence"/>
</dbReference>
<organism evidence="2 3">
    <name type="scientific">Parascedosporium putredinis</name>
    <dbReference type="NCBI Taxonomy" id="1442378"/>
    <lineage>
        <taxon>Eukaryota</taxon>
        <taxon>Fungi</taxon>
        <taxon>Dikarya</taxon>
        <taxon>Ascomycota</taxon>
        <taxon>Pezizomycotina</taxon>
        <taxon>Sordariomycetes</taxon>
        <taxon>Hypocreomycetidae</taxon>
        <taxon>Microascales</taxon>
        <taxon>Microascaceae</taxon>
        <taxon>Parascedosporium</taxon>
    </lineage>
</organism>
<feature type="region of interest" description="Disordered" evidence="1">
    <location>
        <begin position="180"/>
        <end position="288"/>
    </location>
</feature>
<keyword evidence="3" id="KW-1185">Reference proteome</keyword>
<name>A0A9P1H309_9PEZI</name>
<dbReference type="AlphaFoldDB" id="A0A9P1H309"/>
<feature type="compositionally biased region" description="Basic residues" evidence="1">
    <location>
        <begin position="193"/>
        <end position="203"/>
    </location>
</feature>
<gene>
    <name evidence="2" type="ORF">PPNO1_LOCUS5414</name>
</gene>
<feature type="compositionally biased region" description="Polar residues" evidence="1">
    <location>
        <begin position="278"/>
        <end position="288"/>
    </location>
</feature>
<dbReference type="EMBL" id="CALLCH030000012">
    <property type="protein sequence ID" value="CAI4215707.1"/>
    <property type="molecule type" value="Genomic_DNA"/>
</dbReference>